<dbReference type="FunFam" id="1.10.455.10:FF:000001">
    <property type="entry name" value="30S ribosomal protein S7"/>
    <property type="match status" value="1"/>
</dbReference>
<evidence type="ECO:0000256" key="6">
    <source>
        <dbReference type="ARBA" id="ARBA00035151"/>
    </source>
</evidence>
<dbReference type="GO" id="GO:0009507">
    <property type="term" value="C:chloroplast"/>
    <property type="evidence" value="ECO:0007669"/>
    <property type="project" value="UniProtKB-SubCell"/>
</dbReference>
<comment type="similarity">
    <text evidence="1 7 8">Belongs to the universal ribosomal protein uS7 family.</text>
</comment>
<dbReference type="InterPro" id="IPR005717">
    <property type="entry name" value="Ribosomal_uS7_bac/org-type"/>
</dbReference>
<evidence type="ECO:0000256" key="8">
    <source>
        <dbReference type="RuleBase" id="RU003619"/>
    </source>
</evidence>
<name>A0A097KN74_9CHLO</name>
<sequence>MLINKLTNQGKYVQFFKDIFNFMSRRRTAKKRVLLPDPLYSNKLIQMVVNQLMKNGKKSLAYRLFYDALNEIGAKTEQDPIKVVEQAIFNATPLVEVKARRIAGSTYQVPLDVNPERGTALAIRWILSSCRNRSGRDMVSKLKNEFLEAFEKKGNAIRKKDEMHKMAQANKAFAKYRI</sequence>
<evidence type="ECO:0000256" key="5">
    <source>
        <dbReference type="ARBA" id="ARBA00023274"/>
    </source>
</evidence>
<accession>A0A097KN74</accession>
<protein>
    <recommendedName>
        <fullName evidence="6 7">Small ribosomal subunit protein uS7c</fullName>
    </recommendedName>
</protein>
<reference evidence="10" key="1">
    <citation type="journal article" date="2014" name="BMC Evol. Biol.">
        <title>Chloroplast phylogenomic analysis resolves deep-level relationships within the green algal class Trebouxiophyceae.</title>
        <authorList>
            <person name="Lemieux C."/>
            <person name="Otis C."/>
            <person name="Turmel M."/>
        </authorList>
    </citation>
    <scope>NUCLEOTIDE SEQUENCE</scope>
</reference>
<dbReference type="NCBIfam" id="TIGR01029">
    <property type="entry name" value="rpsG_bact"/>
    <property type="match status" value="1"/>
</dbReference>
<gene>
    <name evidence="7 10" type="primary">rps7</name>
</gene>
<evidence type="ECO:0000256" key="1">
    <source>
        <dbReference type="ARBA" id="ARBA00007151"/>
    </source>
</evidence>
<dbReference type="InterPro" id="IPR023798">
    <property type="entry name" value="Ribosomal_uS7_dom"/>
</dbReference>
<dbReference type="EMBL" id="KM462875">
    <property type="protein sequence ID" value="AIT94618.1"/>
    <property type="molecule type" value="Genomic_DNA"/>
</dbReference>
<dbReference type="GO" id="GO:0006412">
    <property type="term" value="P:translation"/>
    <property type="evidence" value="ECO:0007669"/>
    <property type="project" value="UniProtKB-UniRule"/>
</dbReference>
<evidence type="ECO:0000259" key="9">
    <source>
        <dbReference type="Pfam" id="PF00177"/>
    </source>
</evidence>
<dbReference type="SUPFAM" id="SSF47973">
    <property type="entry name" value="Ribosomal protein S7"/>
    <property type="match status" value="1"/>
</dbReference>
<evidence type="ECO:0000256" key="7">
    <source>
        <dbReference type="HAMAP-Rule" id="MF_00480"/>
    </source>
</evidence>
<proteinExistence type="inferred from homology"/>
<dbReference type="PANTHER" id="PTHR11205">
    <property type="entry name" value="RIBOSOMAL PROTEIN S7"/>
    <property type="match status" value="1"/>
</dbReference>
<keyword evidence="3 7" id="KW-0694">RNA-binding</keyword>
<dbReference type="GO" id="GO:0015935">
    <property type="term" value="C:small ribosomal subunit"/>
    <property type="evidence" value="ECO:0007669"/>
    <property type="project" value="InterPro"/>
</dbReference>
<keyword evidence="5 7" id="KW-0687">Ribonucleoprotein</keyword>
<evidence type="ECO:0000313" key="10">
    <source>
        <dbReference type="EMBL" id="AIT94618.1"/>
    </source>
</evidence>
<organism evidence="10">
    <name type="scientific">Pleurastrosarcina brevispinosa</name>
    <dbReference type="NCBI Taxonomy" id="163096"/>
    <lineage>
        <taxon>Eukaryota</taxon>
        <taxon>Viridiplantae</taxon>
        <taxon>Chlorophyta</taxon>
        <taxon>core chlorophytes</taxon>
        <taxon>Trebouxiophyceae</taxon>
        <taxon>Trebouxiophyceae incertae sedis</taxon>
        <taxon>Pleurastrosarcina</taxon>
    </lineage>
</organism>
<dbReference type="InterPro" id="IPR020606">
    <property type="entry name" value="Ribosomal_uS7_CS"/>
</dbReference>
<evidence type="ECO:0000256" key="2">
    <source>
        <dbReference type="ARBA" id="ARBA00022730"/>
    </source>
</evidence>
<dbReference type="InterPro" id="IPR036823">
    <property type="entry name" value="Ribosomal_uS7_dom_sf"/>
</dbReference>
<dbReference type="AlphaFoldDB" id="A0A097KN74"/>
<dbReference type="GO" id="GO:0003735">
    <property type="term" value="F:structural constituent of ribosome"/>
    <property type="evidence" value="ECO:0007669"/>
    <property type="project" value="InterPro"/>
</dbReference>
<keyword evidence="4 7" id="KW-0689">Ribosomal protein</keyword>
<dbReference type="HAMAP" id="MF_00480_B">
    <property type="entry name" value="Ribosomal_uS7_B"/>
    <property type="match status" value="1"/>
</dbReference>
<dbReference type="CDD" id="cd14871">
    <property type="entry name" value="uS7_Chloroplast"/>
    <property type="match status" value="1"/>
</dbReference>
<comment type="subcellular location">
    <subcellularLocation>
        <location evidence="7">Plastid</location>
        <location evidence="7">Chloroplast</location>
    </subcellularLocation>
</comment>
<dbReference type="Gene3D" id="1.10.455.10">
    <property type="entry name" value="Ribosomal protein S7 domain"/>
    <property type="match status" value="1"/>
</dbReference>
<geneLocation type="chloroplast" evidence="10"/>
<keyword evidence="10" id="KW-0934">Plastid</keyword>
<evidence type="ECO:0000256" key="3">
    <source>
        <dbReference type="ARBA" id="ARBA00022884"/>
    </source>
</evidence>
<keyword evidence="2 7" id="KW-0699">rRNA-binding</keyword>
<dbReference type="Pfam" id="PF00177">
    <property type="entry name" value="Ribosomal_S7"/>
    <property type="match status" value="1"/>
</dbReference>
<comment type="subunit">
    <text evidence="7">Part of the 30S ribosomal subunit.</text>
</comment>
<feature type="domain" description="Small ribosomal subunit protein uS7" evidence="9">
    <location>
        <begin position="24"/>
        <end position="171"/>
    </location>
</feature>
<dbReference type="PIRSF" id="PIRSF002122">
    <property type="entry name" value="RPS7p_RPS7a_RPS5e_RPS7o"/>
    <property type="match status" value="1"/>
</dbReference>
<evidence type="ECO:0000256" key="4">
    <source>
        <dbReference type="ARBA" id="ARBA00022980"/>
    </source>
</evidence>
<comment type="function">
    <text evidence="7">One of the primary rRNA binding proteins, it binds directly to 16S rRNA where it nucleates assembly of the head domain of the 30S subunit.</text>
</comment>
<dbReference type="InterPro" id="IPR000235">
    <property type="entry name" value="Ribosomal_uS7"/>
</dbReference>
<dbReference type="PROSITE" id="PS00052">
    <property type="entry name" value="RIBOSOMAL_S7"/>
    <property type="match status" value="1"/>
</dbReference>
<keyword evidence="10" id="KW-0150">Chloroplast</keyword>
<dbReference type="GO" id="GO:0019843">
    <property type="term" value="F:rRNA binding"/>
    <property type="evidence" value="ECO:0007669"/>
    <property type="project" value="UniProtKB-UniRule"/>
</dbReference>